<feature type="domain" description="Glycosyltransferase subfamily 4-like N-terminal" evidence="1">
    <location>
        <begin position="14"/>
        <end position="165"/>
    </location>
</feature>
<dbReference type="Gene3D" id="3.40.50.2000">
    <property type="entry name" value="Glycogen Phosphorylase B"/>
    <property type="match status" value="2"/>
</dbReference>
<proteinExistence type="predicted"/>
<dbReference type="AlphaFoldDB" id="A0A2S0NC34"/>
<dbReference type="Proteomes" id="UP000237889">
    <property type="component" value="Chromosome"/>
</dbReference>
<keyword evidence="2" id="KW-0808">Transferase</keyword>
<dbReference type="Pfam" id="PF13692">
    <property type="entry name" value="Glyco_trans_1_4"/>
    <property type="match status" value="1"/>
</dbReference>
<dbReference type="InterPro" id="IPR028098">
    <property type="entry name" value="Glyco_trans_4-like_N"/>
</dbReference>
<keyword evidence="3" id="KW-1185">Reference proteome</keyword>
<dbReference type="PANTHER" id="PTHR45947:SF3">
    <property type="entry name" value="SULFOQUINOVOSYL TRANSFERASE SQD2"/>
    <property type="match status" value="1"/>
</dbReference>
<dbReference type="CDD" id="cd03814">
    <property type="entry name" value="GT4-like"/>
    <property type="match status" value="1"/>
</dbReference>
<dbReference type="EMBL" id="CP027668">
    <property type="protein sequence ID" value="AVO45729.1"/>
    <property type="molecule type" value="Genomic_DNA"/>
</dbReference>
<dbReference type="RefSeq" id="WP_106749070.1">
    <property type="nucleotide sequence ID" value="NZ_CP027668.1"/>
</dbReference>
<protein>
    <submittedName>
        <fullName evidence="2">Alpha-mannosyltransferase</fullName>
    </submittedName>
</protein>
<dbReference type="OrthoDB" id="9790710at2"/>
<dbReference type="SUPFAM" id="SSF53756">
    <property type="entry name" value="UDP-Glycosyltransferase/glycogen phosphorylase"/>
    <property type="match status" value="1"/>
</dbReference>
<organism evidence="2 3">
    <name type="scientific">Phreatobacter cathodiphilus</name>
    <dbReference type="NCBI Taxonomy" id="1868589"/>
    <lineage>
        <taxon>Bacteria</taxon>
        <taxon>Pseudomonadati</taxon>
        <taxon>Pseudomonadota</taxon>
        <taxon>Alphaproteobacteria</taxon>
        <taxon>Hyphomicrobiales</taxon>
        <taxon>Phreatobacteraceae</taxon>
        <taxon>Phreatobacter</taxon>
    </lineage>
</organism>
<evidence type="ECO:0000259" key="1">
    <source>
        <dbReference type="Pfam" id="PF13439"/>
    </source>
</evidence>
<sequence length="338" mass="35903">MRLAIATDAWAPQVNGVVRSLTETAAALAGLGVSAQFVTPEGLPTWPLPTYPDIRLAIGAGPAIAARLDAMSPQALHIATEGPVGHAARRWALARGLPFTTSYHTRYPEYVRARAPIPEALTYAWLRRFHGAATRTLVPTETMRRELAGWGFANLAIWSRGVDTTLFRPRERASLDLPGPVMLSVGRLAVEKNLEAFLSLDVPGTKVVVGDGPQRAELERRFPEAVFLGVKTGEDLAATYAAADVFVFTSRTDTYGNVMQEAMASGVPVAAFPVPGPLDVVTDPAVGVLDEDLAAAIAGALVLDRRACRAVAETRTWDAAARQFAAALAPFAAAARAA</sequence>
<dbReference type="PANTHER" id="PTHR45947">
    <property type="entry name" value="SULFOQUINOVOSYL TRANSFERASE SQD2"/>
    <property type="match status" value="1"/>
</dbReference>
<dbReference type="Pfam" id="PF13439">
    <property type="entry name" value="Glyco_transf_4"/>
    <property type="match status" value="1"/>
</dbReference>
<dbReference type="GO" id="GO:0016757">
    <property type="term" value="F:glycosyltransferase activity"/>
    <property type="evidence" value="ECO:0007669"/>
    <property type="project" value="UniProtKB-KW"/>
</dbReference>
<reference evidence="2 3" key="1">
    <citation type="submission" date="2018-03" db="EMBL/GenBank/DDBJ databases">
        <title>Genome sequencing of Phreatobacter sp.</title>
        <authorList>
            <person name="Kim S.-J."/>
            <person name="Heo J."/>
            <person name="Kwon S.-W."/>
        </authorList>
    </citation>
    <scope>NUCLEOTIDE SEQUENCE [LARGE SCALE GENOMIC DNA]</scope>
    <source>
        <strain evidence="2 3">S-12</strain>
    </source>
</reference>
<evidence type="ECO:0000313" key="3">
    <source>
        <dbReference type="Proteomes" id="UP000237889"/>
    </source>
</evidence>
<keyword evidence="2" id="KW-0328">Glycosyltransferase</keyword>
<accession>A0A2S0NC34</accession>
<dbReference type="InterPro" id="IPR050194">
    <property type="entry name" value="Glycosyltransferase_grp1"/>
</dbReference>
<name>A0A2S0NC34_9HYPH</name>
<gene>
    <name evidence="2" type="ORF">C6569_12010</name>
</gene>
<dbReference type="KEGG" id="phr:C6569_12010"/>
<evidence type="ECO:0000313" key="2">
    <source>
        <dbReference type="EMBL" id="AVO45729.1"/>
    </source>
</evidence>